<dbReference type="EMBL" id="JAGTAR010000020">
    <property type="protein sequence ID" value="MBR8536549.1"/>
    <property type="molecule type" value="Genomic_DNA"/>
</dbReference>
<reference evidence="3" key="2">
    <citation type="submission" date="2021-04" db="EMBL/GenBank/DDBJ databases">
        <authorList>
            <person name="Zhang T."/>
            <person name="Zhang Y."/>
            <person name="Lu D."/>
            <person name="Zuo D."/>
            <person name="Du Z."/>
        </authorList>
    </citation>
    <scope>NUCLEOTIDE SEQUENCE</scope>
    <source>
        <strain evidence="3">JR1</strain>
    </source>
</reference>
<keyword evidence="1" id="KW-1133">Transmembrane helix</keyword>
<comment type="caution">
    <text evidence="3">The sequence shown here is derived from an EMBL/GenBank/DDBJ whole genome shotgun (WGS) entry which is preliminary data.</text>
</comment>
<organism evidence="3 4">
    <name type="scientific">Carboxylicivirga sediminis</name>
    <dbReference type="NCBI Taxonomy" id="2006564"/>
    <lineage>
        <taxon>Bacteria</taxon>
        <taxon>Pseudomonadati</taxon>
        <taxon>Bacteroidota</taxon>
        <taxon>Bacteroidia</taxon>
        <taxon>Marinilabiliales</taxon>
        <taxon>Marinilabiliaceae</taxon>
        <taxon>Carboxylicivirga</taxon>
    </lineage>
</organism>
<feature type="transmembrane region" description="Helical" evidence="1">
    <location>
        <begin position="91"/>
        <end position="112"/>
    </location>
</feature>
<name>A0A941IYI8_9BACT</name>
<sequence>MNSLKYLIVIIVWSLGLNTSAQQDSIASVVPVDAWDNSIIDYRCPTQDTIDYYRAQPEYQYSVNADALNWWQKFVKWFLSLFRIGDGTLSLIGWLFLLLGVAAVVFIVIRLLGIPIKGLFIFSRSTKVTNLNFGLNNADIENEELENMLKVFINNQAYREATRILFLLSLRQLHRKNFIRWNAYKTDRDYYYEVDDPEIKSAFLSLIRQYEFIWFGKFNINEQEFSTVKNEFEQFMQLLTPNKQAS</sequence>
<keyword evidence="1" id="KW-0472">Membrane</keyword>
<evidence type="ECO:0000256" key="1">
    <source>
        <dbReference type="SAM" id="Phobius"/>
    </source>
</evidence>
<keyword evidence="4" id="KW-1185">Reference proteome</keyword>
<dbReference type="RefSeq" id="WP_212191579.1">
    <property type="nucleotide sequence ID" value="NZ_JAGTAR010000020.1"/>
</dbReference>
<gene>
    <name evidence="3" type="ORF">KDU71_13325</name>
</gene>
<evidence type="ECO:0000313" key="3">
    <source>
        <dbReference type="EMBL" id="MBR8536549.1"/>
    </source>
</evidence>
<keyword evidence="1" id="KW-0812">Transmembrane</keyword>
<feature type="signal peptide" evidence="2">
    <location>
        <begin position="1"/>
        <end position="21"/>
    </location>
</feature>
<accession>A0A941IYI8</accession>
<dbReference type="Proteomes" id="UP000679220">
    <property type="component" value="Unassembled WGS sequence"/>
</dbReference>
<reference evidence="3" key="1">
    <citation type="journal article" date="2018" name="Int. J. Syst. Evol. Microbiol.">
        <title>Carboxylicivirga sediminis sp. nov., isolated from coastal sediment.</title>
        <authorList>
            <person name="Wang F.Q."/>
            <person name="Ren L.H."/>
            <person name="Zou R.J."/>
            <person name="Sun Y.Z."/>
            <person name="Liu X.J."/>
            <person name="Jiang F."/>
            <person name="Liu L.J."/>
        </authorList>
    </citation>
    <scope>NUCLEOTIDE SEQUENCE</scope>
    <source>
        <strain evidence="3">JR1</strain>
    </source>
</reference>
<proteinExistence type="predicted"/>
<dbReference type="AlphaFoldDB" id="A0A941IYI8"/>
<evidence type="ECO:0000313" key="4">
    <source>
        <dbReference type="Proteomes" id="UP000679220"/>
    </source>
</evidence>
<evidence type="ECO:0000256" key="2">
    <source>
        <dbReference type="SAM" id="SignalP"/>
    </source>
</evidence>
<keyword evidence="2" id="KW-0732">Signal</keyword>
<evidence type="ECO:0008006" key="5">
    <source>
        <dbReference type="Google" id="ProtNLM"/>
    </source>
</evidence>
<protein>
    <recommendedName>
        <fullName evidence="5">DUF4129 domain-containing protein</fullName>
    </recommendedName>
</protein>
<feature type="chain" id="PRO_5037282944" description="DUF4129 domain-containing protein" evidence="2">
    <location>
        <begin position="22"/>
        <end position="246"/>
    </location>
</feature>